<evidence type="ECO:0000313" key="2">
    <source>
        <dbReference type="Proteomes" id="UP000006694"/>
    </source>
</evidence>
<sequence>MIFTNGLSIEYFENKFTTDLEEMFTSPISEDIKKETKSISMSLAENFKTNVIDFYFNNGGKNISDENFDVFFDNFENFHQQLISKLDSLKAEKKVYQIISIMWTGIYTKIERESKISDEICLIKLIQYFLSNLMETQIKYYNSFK</sequence>
<proteinExistence type="predicted"/>
<accession>A5FHI4</accession>
<dbReference type="AlphaFoldDB" id="A5FHI4"/>
<organism evidence="1 2">
    <name type="scientific">Flavobacterium johnsoniae (strain ATCC 17061 / DSM 2064 / JCM 8514 / BCRC 14874 / CCUG 350202 / NBRC 14942 / NCIMB 11054 / UW101)</name>
    <name type="common">Cytophaga johnsonae</name>
    <dbReference type="NCBI Taxonomy" id="376686"/>
    <lineage>
        <taxon>Bacteria</taxon>
        <taxon>Pseudomonadati</taxon>
        <taxon>Bacteroidota</taxon>
        <taxon>Flavobacteriia</taxon>
        <taxon>Flavobacteriales</taxon>
        <taxon>Flavobacteriaceae</taxon>
        <taxon>Flavobacterium</taxon>
    </lineage>
</organism>
<dbReference type="HOGENOM" id="CLU_1783992_0_0_10"/>
<reference evidence="1 2" key="1">
    <citation type="journal article" date="2009" name="Appl. Environ. Microbiol.">
        <title>Novel features of the polysaccharide-digesting gliding bacterium Flavobacterium johnsoniae as revealed by genome sequence analysis.</title>
        <authorList>
            <person name="McBride M.J."/>
            <person name="Xie G."/>
            <person name="Martens E.C."/>
            <person name="Lapidus A."/>
            <person name="Henrissat B."/>
            <person name="Rhodes R.G."/>
            <person name="Goltsman E."/>
            <person name="Wang W."/>
            <person name="Xu J."/>
            <person name="Hunnicutt D.W."/>
            <person name="Staroscik A.M."/>
            <person name="Hoover T.R."/>
            <person name="Cheng Y.Q."/>
            <person name="Stein J.L."/>
        </authorList>
    </citation>
    <scope>NUCLEOTIDE SEQUENCE [LARGE SCALE GENOMIC DNA]</scope>
    <source>
        <strain evidence="2">ATCC 17061 / DSM 2064 / JCM 8514 / BCRC 14874 / CCUG 350202 / NBRC 14942 / NCIMB 11054 / UW101</strain>
    </source>
</reference>
<dbReference type="RefSeq" id="WP_012024371.1">
    <property type="nucleotide sequence ID" value="NC_009441.1"/>
</dbReference>
<name>A5FHI4_FLAJ1</name>
<protein>
    <submittedName>
        <fullName evidence="1">Uncharacterized protein</fullName>
    </submittedName>
</protein>
<dbReference type="STRING" id="376686.Fjoh_2305"/>
<dbReference type="KEGG" id="fjo:Fjoh_2305"/>
<evidence type="ECO:0000313" key="1">
    <source>
        <dbReference type="EMBL" id="ABQ05332.1"/>
    </source>
</evidence>
<gene>
    <name evidence="1" type="ordered locus">Fjoh_2305</name>
</gene>
<dbReference type="EMBL" id="CP000685">
    <property type="protein sequence ID" value="ABQ05332.1"/>
    <property type="molecule type" value="Genomic_DNA"/>
</dbReference>
<keyword evidence="2" id="KW-1185">Reference proteome</keyword>
<dbReference type="GeneID" id="31765212"/>
<dbReference type="Proteomes" id="UP000006694">
    <property type="component" value="Chromosome"/>
</dbReference>